<proteinExistence type="predicted"/>
<evidence type="ECO:0000259" key="1">
    <source>
        <dbReference type="Pfam" id="PF00391"/>
    </source>
</evidence>
<dbReference type="Pfam" id="PF01326">
    <property type="entry name" value="PPDK_N"/>
    <property type="match status" value="2"/>
</dbReference>
<dbReference type="EC" id="2.7.9.2" evidence="4"/>
<sequence>MLVPLGEADERCGSKAANLARLLRAGTPVPPGFVVVDARGSDAWVGEIEAALHELGAPQVAVRSSAQHEDGAEASFAGQLHSSLGLSSPAEVVDEIRRVAGSGTSARVVAYAARTGRQPPPAVPVIVQALVRAEVAGVMFTRHPVTGAHEVVVEAGRGTGEPVVGGTVTPWSWTVDGRTVVRRAGRPGEPLRRAQVLELAGTGRRLEALLGCPQDVEWAIADGTTWVLQSRPITTLADLDRDRAVAGPASRRVLATGTPASPGTARGTARVVDGLDDFRRFATGDVLVCRTTSPAWTPVLARAAAVVTEVGGLLAHAAIVAREFGIPAVLAVPDATSALRDGQRVTVDGTAGTVTTTDDQDES</sequence>
<evidence type="ECO:0000313" key="6">
    <source>
        <dbReference type="Proteomes" id="UP000618382"/>
    </source>
</evidence>
<dbReference type="Gene3D" id="3.30.470.20">
    <property type="entry name" value="ATP-grasp fold, B domain"/>
    <property type="match status" value="2"/>
</dbReference>
<dbReference type="AlphaFoldDB" id="A0A7Y9FDJ2"/>
<dbReference type="GO" id="GO:0008986">
    <property type="term" value="F:pyruvate, water dikinase activity"/>
    <property type="evidence" value="ECO:0007669"/>
    <property type="project" value="UniProtKB-EC"/>
</dbReference>
<organism evidence="4 5">
    <name type="scientific">Cellulomonas oligotrophica</name>
    <dbReference type="NCBI Taxonomy" id="931536"/>
    <lineage>
        <taxon>Bacteria</taxon>
        <taxon>Bacillati</taxon>
        <taxon>Actinomycetota</taxon>
        <taxon>Actinomycetes</taxon>
        <taxon>Micrococcales</taxon>
        <taxon>Cellulomonadaceae</taxon>
        <taxon>Cellulomonas</taxon>
    </lineage>
</organism>
<keyword evidence="4" id="KW-0418">Kinase</keyword>
<evidence type="ECO:0000259" key="2">
    <source>
        <dbReference type="Pfam" id="PF01326"/>
    </source>
</evidence>
<dbReference type="RefSeq" id="WP_140458485.1">
    <property type="nucleotide sequence ID" value="NZ_BAABFI010000005.1"/>
</dbReference>
<dbReference type="SUPFAM" id="SSF56059">
    <property type="entry name" value="Glutathione synthetase ATP-binding domain-like"/>
    <property type="match status" value="1"/>
</dbReference>
<dbReference type="InterPro" id="IPR051549">
    <property type="entry name" value="PEP_Utilizing_Enz"/>
</dbReference>
<keyword evidence="6" id="KW-1185">Reference proteome</keyword>
<feature type="domain" description="PEP-utilising enzyme mobile" evidence="1">
    <location>
        <begin position="283"/>
        <end position="352"/>
    </location>
</feature>
<evidence type="ECO:0000313" key="3">
    <source>
        <dbReference type="EMBL" id="GIG33264.1"/>
    </source>
</evidence>
<dbReference type="Proteomes" id="UP000577956">
    <property type="component" value="Unassembled WGS sequence"/>
</dbReference>
<keyword evidence="4" id="KW-0670">Pyruvate</keyword>
<dbReference type="InterPro" id="IPR013815">
    <property type="entry name" value="ATP_grasp_subdomain_1"/>
</dbReference>
<dbReference type="PANTHER" id="PTHR43615">
    <property type="entry name" value="PHOSPHOENOLPYRUVATE SYNTHASE-RELATED"/>
    <property type="match status" value="1"/>
</dbReference>
<reference evidence="4 5" key="1">
    <citation type="submission" date="2020-07" db="EMBL/GenBank/DDBJ databases">
        <title>Sequencing the genomes of 1000 actinobacteria strains.</title>
        <authorList>
            <person name="Klenk H.-P."/>
        </authorList>
    </citation>
    <scope>NUCLEOTIDE SEQUENCE [LARGE SCALE GENOMIC DNA]</scope>
    <source>
        <strain evidence="4 5">DSM 24482</strain>
    </source>
</reference>
<dbReference type="Gene3D" id="3.30.1490.20">
    <property type="entry name" value="ATP-grasp fold, A domain"/>
    <property type="match status" value="2"/>
</dbReference>
<dbReference type="InterPro" id="IPR002192">
    <property type="entry name" value="PPDK_AMP/ATP-bd"/>
</dbReference>
<dbReference type="SUPFAM" id="SSF52009">
    <property type="entry name" value="Phosphohistidine domain"/>
    <property type="match status" value="1"/>
</dbReference>
<evidence type="ECO:0000313" key="5">
    <source>
        <dbReference type="Proteomes" id="UP000577956"/>
    </source>
</evidence>
<dbReference type="Proteomes" id="UP000618382">
    <property type="component" value="Unassembled WGS sequence"/>
</dbReference>
<protein>
    <submittedName>
        <fullName evidence="4">Pyruvate,water dikinase</fullName>
        <ecNumber evidence="4">2.7.9.2</ecNumber>
    </submittedName>
</protein>
<dbReference type="GO" id="GO:0005524">
    <property type="term" value="F:ATP binding"/>
    <property type="evidence" value="ECO:0007669"/>
    <property type="project" value="InterPro"/>
</dbReference>
<dbReference type="InterPro" id="IPR036637">
    <property type="entry name" value="Phosphohistidine_dom_sf"/>
</dbReference>
<dbReference type="Pfam" id="PF00391">
    <property type="entry name" value="PEP-utilizers"/>
    <property type="match status" value="1"/>
</dbReference>
<comment type="caution">
    <text evidence="4">The sequence shown here is derived from an EMBL/GenBank/DDBJ whole genome shotgun (WGS) entry which is preliminary data.</text>
</comment>
<feature type="domain" description="Pyruvate phosphate dikinase AMP/ATP-binding" evidence="2">
    <location>
        <begin position="191"/>
        <end position="238"/>
    </location>
</feature>
<name>A0A7Y9FDJ2_9CELL</name>
<keyword evidence="4" id="KW-0808">Transferase</keyword>
<reference evidence="3 6" key="2">
    <citation type="submission" date="2021-01" db="EMBL/GenBank/DDBJ databases">
        <title>Whole genome shotgun sequence of Cellulomonas oligotrophica NBRC 109435.</title>
        <authorList>
            <person name="Komaki H."/>
            <person name="Tamura T."/>
        </authorList>
    </citation>
    <scope>NUCLEOTIDE SEQUENCE [LARGE SCALE GENOMIC DNA]</scope>
    <source>
        <strain evidence="3 6">NBRC 109435</strain>
    </source>
</reference>
<evidence type="ECO:0000313" key="4">
    <source>
        <dbReference type="EMBL" id="NYD85300.1"/>
    </source>
</evidence>
<feature type="domain" description="Pyruvate phosphate dikinase AMP/ATP-binding" evidence="2">
    <location>
        <begin position="46"/>
        <end position="179"/>
    </location>
</feature>
<dbReference type="EMBL" id="JACCBK010000001">
    <property type="protein sequence ID" value="NYD85300.1"/>
    <property type="molecule type" value="Genomic_DNA"/>
</dbReference>
<dbReference type="EMBL" id="BONN01000006">
    <property type="protein sequence ID" value="GIG33264.1"/>
    <property type="molecule type" value="Genomic_DNA"/>
</dbReference>
<gene>
    <name evidence="4" type="ORF">BKA21_000849</name>
    <name evidence="3" type="ORF">Col01nite_24230</name>
</gene>
<dbReference type="InterPro" id="IPR008279">
    <property type="entry name" value="PEP-util_enz_mobile_dom"/>
</dbReference>
<dbReference type="PANTHER" id="PTHR43615:SF1">
    <property type="entry name" value="PPDK_N DOMAIN-CONTAINING PROTEIN"/>
    <property type="match status" value="1"/>
</dbReference>
<dbReference type="Gene3D" id="3.50.30.10">
    <property type="entry name" value="Phosphohistidine domain"/>
    <property type="match status" value="1"/>
</dbReference>
<accession>A0A7Y9FDJ2</accession>